<feature type="transmembrane region" description="Helical" evidence="3">
    <location>
        <begin position="42"/>
        <end position="63"/>
    </location>
</feature>
<dbReference type="KEGG" id="ptan:CRYO30217_00402"/>
<dbReference type="Proteomes" id="UP000683507">
    <property type="component" value="Chromosome"/>
</dbReference>
<evidence type="ECO:0000256" key="2">
    <source>
        <dbReference type="SAM" id="MobiDB-lite"/>
    </source>
</evidence>
<sequence length="308" mass="35129">MKRKINIDRPSLSSQEIASRQDFTSLIKQLPKVTKPPFYKTGWFITTVASVTGILVITTNFIMNDNTSTPNQELATSAPTATPPSKNSTELIDQNAPSESDLSVTFVSEKETMIIDHSEKSEKSSDEYVDEQAKQQIEMYQAEMVAAQKAYEEASKTRIAFEENEPSKPIQKGNPDRQFVLDANPKDFPELASYKNLLFEVEANDPNFSPTVYEEEWEDIQLKTKEPGKTYYLTLYSGNISKTFSVFPVYQGNNYDVAIEKYNQNLDAYTTELQKKLDEEAHLKTLYEQSLYNLKEIENKEVNLSKTN</sequence>
<dbReference type="EMBL" id="OU015584">
    <property type="protein sequence ID" value="CAG5077488.1"/>
    <property type="molecule type" value="Genomic_DNA"/>
</dbReference>
<dbReference type="AlphaFoldDB" id="A0A916NF21"/>
<keyword evidence="5" id="KW-1185">Reference proteome</keyword>
<proteinExistence type="predicted"/>
<gene>
    <name evidence="4" type="ORF">CRYO30217_00402</name>
</gene>
<keyword evidence="1" id="KW-0175">Coiled coil</keyword>
<name>A0A916NF21_9FLAO</name>
<evidence type="ECO:0000313" key="4">
    <source>
        <dbReference type="EMBL" id="CAG5077488.1"/>
    </source>
</evidence>
<accession>A0A916NF21</accession>
<keyword evidence="3" id="KW-0472">Membrane</keyword>
<evidence type="ECO:0000256" key="3">
    <source>
        <dbReference type="SAM" id="Phobius"/>
    </source>
</evidence>
<evidence type="ECO:0000313" key="5">
    <source>
        <dbReference type="Proteomes" id="UP000683507"/>
    </source>
</evidence>
<feature type="region of interest" description="Disordered" evidence="2">
    <location>
        <begin position="68"/>
        <end position="99"/>
    </location>
</feature>
<keyword evidence="3" id="KW-1133">Transmembrane helix</keyword>
<reference evidence="4" key="1">
    <citation type="submission" date="2021-04" db="EMBL/GenBank/DDBJ databases">
        <authorList>
            <person name="Rodrigo-Torres L."/>
            <person name="Arahal R. D."/>
            <person name="Lucena T."/>
        </authorList>
    </citation>
    <scope>NUCLEOTIDE SEQUENCE</scope>
    <source>
        <strain evidence="4">AS29M-1</strain>
    </source>
</reference>
<evidence type="ECO:0000256" key="1">
    <source>
        <dbReference type="SAM" id="Coils"/>
    </source>
</evidence>
<organism evidence="4 5">
    <name type="scientific">Parvicella tangerina</name>
    <dbReference type="NCBI Taxonomy" id="2829795"/>
    <lineage>
        <taxon>Bacteria</taxon>
        <taxon>Pseudomonadati</taxon>
        <taxon>Bacteroidota</taxon>
        <taxon>Flavobacteriia</taxon>
        <taxon>Flavobacteriales</taxon>
        <taxon>Parvicellaceae</taxon>
        <taxon>Parvicella</taxon>
    </lineage>
</organism>
<protein>
    <submittedName>
        <fullName evidence="4">Uncharacterized protein</fullName>
    </submittedName>
</protein>
<dbReference type="RefSeq" id="WP_258540638.1">
    <property type="nucleotide sequence ID" value="NZ_OU015584.1"/>
</dbReference>
<feature type="coiled-coil region" evidence="1">
    <location>
        <begin position="130"/>
        <end position="157"/>
    </location>
</feature>
<keyword evidence="3" id="KW-0812">Transmembrane</keyword>